<dbReference type="GeneID" id="115886605"/>
<dbReference type="FunCoup" id="A0A6J2YEA8">
    <property type="interactions" value="185"/>
</dbReference>
<dbReference type="Proteomes" id="UP000504635">
    <property type="component" value="Unplaced"/>
</dbReference>
<dbReference type="Pfam" id="PF08450">
    <property type="entry name" value="SGL"/>
    <property type="match status" value="1"/>
</dbReference>
<dbReference type="KEGG" id="soy:115886605"/>
<evidence type="ECO:0000256" key="14">
    <source>
        <dbReference type="PIRSR" id="PIRSR605511-1"/>
    </source>
</evidence>
<evidence type="ECO:0000256" key="10">
    <source>
        <dbReference type="ARBA" id="ARBA00022723"/>
    </source>
</evidence>
<feature type="domain" description="SMP-30/Gluconolactonase/LRE-like region" evidence="16">
    <location>
        <begin position="58"/>
        <end position="316"/>
    </location>
</feature>
<gene>
    <name evidence="18" type="primary">LOC115886605</name>
</gene>
<evidence type="ECO:0000256" key="6">
    <source>
        <dbReference type="ARBA" id="ARBA00008853"/>
    </source>
</evidence>
<dbReference type="GO" id="GO:0005509">
    <property type="term" value="F:calcium ion binding"/>
    <property type="evidence" value="ECO:0007669"/>
    <property type="project" value="TreeGrafter"/>
</dbReference>
<protein>
    <recommendedName>
        <fullName evidence="8">Regucalcin</fullName>
        <ecNumber evidence="7">3.1.1.17</ecNumber>
    </recommendedName>
    <alternativeName>
        <fullName evidence="13">Gluconolactonase</fullName>
    </alternativeName>
</protein>
<evidence type="ECO:0000256" key="3">
    <source>
        <dbReference type="ARBA" id="ARBA00001936"/>
    </source>
</evidence>
<accession>A0A6J2YEA8</accession>
<feature type="binding site" evidence="15">
    <location>
        <position position="148"/>
    </location>
    <ligand>
        <name>substrate</name>
    </ligand>
</feature>
<feature type="binding site" evidence="15">
    <location>
        <position position="59"/>
    </location>
    <ligand>
        <name>a divalent metal cation</name>
        <dbReference type="ChEBI" id="CHEBI:60240"/>
    </ligand>
</feature>
<dbReference type="GO" id="GO:0004341">
    <property type="term" value="F:gluconolactonase activity"/>
    <property type="evidence" value="ECO:0007669"/>
    <property type="project" value="UniProtKB-EC"/>
</dbReference>
<comment type="subcellular location">
    <subcellularLocation>
        <location evidence="5">Cytoplasm</location>
    </subcellularLocation>
</comment>
<evidence type="ECO:0000256" key="9">
    <source>
        <dbReference type="ARBA" id="ARBA00022490"/>
    </source>
</evidence>
<feature type="active site" description="Proton donor/acceptor" evidence="14">
    <location>
        <position position="257"/>
    </location>
</feature>
<sequence>MKKFGKCIVVLQYPVMWSLVILVIFFSHSVMSQDATKNELPNFDSPAVFQVTQPVDHGEGPMWDGRKNLLYFVDIHAGRVLSYNYDSKKVSFVTLKGDVSSVIPAKKNENILVLGLDRSLMAIEWDGQNDVKSKRVLTTVAPQFPQSRFNDGKADKQGRLWVGTMGFENPQTRQLAPNQGALYKITKDTFLSPKIEIAPVNISNGLTWNKANNKMYYIDTPSKKVMEYDYDDEKGDISNPRVSVDIEKFPSVTGSPDGMTIDNDDNLWIALFGGGSIIKVNPVTGQLLQVVPIPARDVTSVMFGGPNLDILFVTTSRRGLTDSERKTSNAAGSVFGVTNLRTKGSPAHFVDLVDNARRANILAEILINTNELFAQPLPNEVSNALVQSTEASQNYVVQQPQRTSEKEDVPAFWGAILNTIRNFF</sequence>
<proteinExistence type="inferred from homology"/>
<dbReference type="FunFam" id="2.120.10.30:FF:000027">
    <property type="entry name" value="Regucalcin homologue"/>
    <property type="match status" value="1"/>
</dbReference>
<dbReference type="InterPro" id="IPR005511">
    <property type="entry name" value="SMP-30"/>
</dbReference>
<comment type="cofactor">
    <cofactor evidence="15">
        <name>Zn(2+)</name>
        <dbReference type="ChEBI" id="CHEBI:29105"/>
    </cofactor>
    <text evidence="15">Binds 1 divalent metal cation per subunit.</text>
</comment>
<dbReference type="AlphaFoldDB" id="A0A6J2YEA8"/>
<keyword evidence="9" id="KW-0963">Cytoplasm</keyword>
<dbReference type="PANTHER" id="PTHR10907:SF47">
    <property type="entry name" value="REGUCALCIN"/>
    <property type="match status" value="1"/>
</dbReference>
<keyword evidence="15" id="KW-0862">Zinc</keyword>
<name>A0A6J2YEA8_SITOR</name>
<evidence type="ECO:0000256" key="15">
    <source>
        <dbReference type="PIRSR" id="PIRSR605511-2"/>
    </source>
</evidence>
<evidence type="ECO:0000313" key="18">
    <source>
        <dbReference type="RefSeq" id="XP_030761701.1"/>
    </source>
</evidence>
<evidence type="ECO:0000256" key="5">
    <source>
        <dbReference type="ARBA" id="ARBA00004496"/>
    </source>
</evidence>
<dbReference type="PRINTS" id="PR01790">
    <property type="entry name" value="SMP30FAMILY"/>
</dbReference>
<dbReference type="EC" id="3.1.1.17" evidence="7"/>
<dbReference type="PANTHER" id="PTHR10907">
    <property type="entry name" value="REGUCALCIN"/>
    <property type="match status" value="1"/>
</dbReference>
<dbReference type="Gene3D" id="2.120.10.30">
    <property type="entry name" value="TolB, C-terminal domain"/>
    <property type="match status" value="1"/>
</dbReference>
<dbReference type="SUPFAM" id="SSF63829">
    <property type="entry name" value="Calcium-dependent phosphotriesterase"/>
    <property type="match status" value="1"/>
</dbReference>
<feature type="binding site" evidence="15">
    <location>
        <position position="204"/>
    </location>
    <ligand>
        <name>a divalent metal cation</name>
        <dbReference type="ChEBI" id="CHEBI:60240"/>
    </ligand>
</feature>
<evidence type="ECO:0000259" key="16">
    <source>
        <dbReference type="Pfam" id="PF08450"/>
    </source>
</evidence>
<keyword evidence="12" id="KW-0106">Calcium</keyword>
<feature type="binding site" evidence="15">
    <location>
        <position position="168"/>
    </location>
    <ligand>
        <name>substrate</name>
    </ligand>
</feature>
<dbReference type="RefSeq" id="XP_030761701.1">
    <property type="nucleotide sequence ID" value="XM_030905841.1"/>
</dbReference>
<evidence type="ECO:0000256" key="2">
    <source>
        <dbReference type="ARBA" id="ARBA00001913"/>
    </source>
</evidence>
<evidence type="ECO:0000256" key="1">
    <source>
        <dbReference type="ARBA" id="ARBA00001589"/>
    </source>
</evidence>
<evidence type="ECO:0000256" key="4">
    <source>
        <dbReference type="ARBA" id="ARBA00001946"/>
    </source>
</evidence>
<keyword evidence="17" id="KW-1185">Reference proteome</keyword>
<dbReference type="InterPro" id="IPR011042">
    <property type="entry name" value="6-blade_b-propeller_TolB-like"/>
</dbReference>
<feature type="binding site" evidence="15">
    <location>
        <position position="150"/>
    </location>
    <ligand>
        <name>substrate</name>
    </ligand>
</feature>
<reference evidence="18" key="1">
    <citation type="submission" date="2025-08" db="UniProtKB">
        <authorList>
            <consortium name="RefSeq"/>
        </authorList>
    </citation>
    <scope>IDENTIFICATION</scope>
    <source>
        <tissue evidence="18">Gonads</tissue>
    </source>
</reference>
<keyword evidence="10 15" id="KW-0479">Metal-binding</keyword>
<dbReference type="OrthoDB" id="423498at2759"/>
<evidence type="ECO:0000256" key="11">
    <source>
        <dbReference type="ARBA" id="ARBA00022801"/>
    </source>
</evidence>
<comment type="cofactor">
    <cofactor evidence="3">
        <name>Mn(2+)</name>
        <dbReference type="ChEBI" id="CHEBI:29035"/>
    </cofactor>
</comment>
<evidence type="ECO:0000256" key="7">
    <source>
        <dbReference type="ARBA" id="ARBA00013227"/>
    </source>
</evidence>
<dbReference type="GO" id="GO:0005737">
    <property type="term" value="C:cytoplasm"/>
    <property type="evidence" value="ECO:0007669"/>
    <property type="project" value="UniProtKB-SubCell"/>
</dbReference>
<organism evidence="17 18">
    <name type="scientific">Sitophilus oryzae</name>
    <name type="common">Rice weevil</name>
    <name type="synonym">Curculio oryzae</name>
    <dbReference type="NCBI Taxonomy" id="7048"/>
    <lineage>
        <taxon>Eukaryota</taxon>
        <taxon>Metazoa</taxon>
        <taxon>Ecdysozoa</taxon>
        <taxon>Arthropoda</taxon>
        <taxon>Hexapoda</taxon>
        <taxon>Insecta</taxon>
        <taxon>Pterygota</taxon>
        <taxon>Neoptera</taxon>
        <taxon>Endopterygota</taxon>
        <taxon>Coleoptera</taxon>
        <taxon>Polyphaga</taxon>
        <taxon>Cucujiformia</taxon>
        <taxon>Curculionidae</taxon>
        <taxon>Dryophthorinae</taxon>
        <taxon>Sitophilus</taxon>
    </lineage>
</organism>
<evidence type="ECO:0000256" key="12">
    <source>
        <dbReference type="ARBA" id="ARBA00022837"/>
    </source>
</evidence>
<dbReference type="InParanoid" id="A0A6J2YEA8"/>
<dbReference type="GO" id="GO:0019853">
    <property type="term" value="P:L-ascorbic acid biosynthetic process"/>
    <property type="evidence" value="ECO:0007669"/>
    <property type="project" value="TreeGrafter"/>
</dbReference>
<comment type="cofactor">
    <cofactor evidence="2">
        <name>Ca(2+)</name>
        <dbReference type="ChEBI" id="CHEBI:29108"/>
    </cofactor>
</comment>
<dbReference type="InterPro" id="IPR013658">
    <property type="entry name" value="SGL"/>
</dbReference>
<comment type="catalytic activity">
    <reaction evidence="1">
        <text>D-glucono-1,5-lactone + H2O = D-gluconate + H(+)</text>
        <dbReference type="Rhea" id="RHEA:10440"/>
        <dbReference type="ChEBI" id="CHEBI:15377"/>
        <dbReference type="ChEBI" id="CHEBI:15378"/>
        <dbReference type="ChEBI" id="CHEBI:16217"/>
        <dbReference type="ChEBI" id="CHEBI:18391"/>
        <dbReference type="EC" id="3.1.1.17"/>
    </reaction>
</comment>
<comment type="cofactor">
    <cofactor evidence="4">
        <name>Mg(2+)</name>
        <dbReference type="ChEBI" id="CHEBI:18420"/>
    </cofactor>
</comment>
<evidence type="ECO:0000256" key="13">
    <source>
        <dbReference type="ARBA" id="ARBA00032464"/>
    </source>
</evidence>
<feature type="binding site" evidence="15">
    <location>
        <position position="257"/>
    </location>
    <ligand>
        <name>a divalent metal cation</name>
        <dbReference type="ChEBI" id="CHEBI:60240"/>
    </ligand>
</feature>
<comment type="similarity">
    <text evidence="6">Belongs to the SMP-30/CGR1 family.</text>
</comment>
<evidence type="ECO:0000256" key="8">
    <source>
        <dbReference type="ARBA" id="ARBA00016808"/>
    </source>
</evidence>
<keyword evidence="11" id="KW-0378">Hydrolase</keyword>
<evidence type="ECO:0000313" key="17">
    <source>
        <dbReference type="Proteomes" id="UP000504635"/>
    </source>
</evidence>